<keyword evidence="9" id="KW-0408">Iron</keyword>
<dbReference type="Proteomes" id="UP000250043">
    <property type="component" value="Unassembled WGS sequence"/>
</dbReference>
<reference evidence="13 14" key="1">
    <citation type="submission" date="2016-07" db="EMBL/GenBank/DDBJ databases">
        <title>Draft genome of the white-rot fungus Obba rivulosa 3A-2.</title>
        <authorList>
            <consortium name="DOE Joint Genome Institute"/>
            <person name="Miettinen O."/>
            <person name="Riley R."/>
            <person name="Acob R."/>
            <person name="Barry K."/>
            <person name="Cullen D."/>
            <person name="De Vries R."/>
            <person name="Hainaut M."/>
            <person name="Hatakka A."/>
            <person name="Henrissat B."/>
            <person name="Hilden K."/>
            <person name="Kuo R."/>
            <person name="Labutti K."/>
            <person name="Lipzen A."/>
            <person name="Makela M.R."/>
            <person name="Sandor L."/>
            <person name="Spatafora J.W."/>
            <person name="Grigoriev I.V."/>
            <person name="Hibbett D.S."/>
        </authorList>
    </citation>
    <scope>NUCLEOTIDE SEQUENCE [LARGE SCALE GENOMIC DNA]</scope>
    <source>
        <strain evidence="13 14">3A-2</strain>
    </source>
</reference>
<evidence type="ECO:0000256" key="8">
    <source>
        <dbReference type="ARBA" id="ARBA00023002"/>
    </source>
</evidence>
<evidence type="ECO:0000256" key="5">
    <source>
        <dbReference type="ARBA" id="ARBA00022692"/>
    </source>
</evidence>
<evidence type="ECO:0000256" key="4">
    <source>
        <dbReference type="ARBA" id="ARBA00022617"/>
    </source>
</evidence>
<evidence type="ECO:0000256" key="10">
    <source>
        <dbReference type="ARBA" id="ARBA00023033"/>
    </source>
</evidence>
<keyword evidence="8" id="KW-0560">Oxidoreductase</keyword>
<keyword evidence="7" id="KW-1133">Transmembrane helix</keyword>
<dbReference type="GO" id="GO:0016020">
    <property type="term" value="C:membrane"/>
    <property type="evidence" value="ECO:0007669"/>
    <property type="project" value="UniProtKB-SubCell"/>
</dbReference>
<comment type="subcellular location">
    <subcellularLocation>
        <location evidence="2">Membrane</location>
    </subcellularLocation>
</comment>
<feature type="region of interest" description="Disordered" evidence="12">
    <location>
        <begin position="1"/>
        <end position="29"/>
    </location>
</feature>
<keyword evidence="4" id="KW-0349">Heme</keyword>
<dbReference type="GO" id="GO:0005506">
    <property type="term" value="F:iron ion binding"/>
    <property type="evidence" value="ECO:0007669"/>
    <property type="project" value="InterPro"/>
</dbReference>
<evidence type="ECO:0000313" key="13">
    <source>
        <dbReference type="EMBL" id="OCH84542.1"/>
    </source>
</evidence>
<dbReference type="AlphaFoldDB" id="A0A8E2AM86"/>
<keyword evidence="10" id="KW-0503">Monooxygenase</keyword>
<dbReference type="GO" id="GO:0020037">
    <property type="term" value="F:heme binding"/>
    <property type="evidence" value="ECO:0007669"/>
    <property type="project" value="InterPro"/>
</dbReference>
<evidence type="ECO:0000256" key="3">
    <source>
        <dbReference type="ARBA" id="ARBA00010617"/>
    </source>
</evidence>
<dbReference type="Gene3D" id="1.10.630.10">
    <property type="entry name" value="Cytochrome P450"/>
    <property type="match status" value="1"/>
</dbReference>
<dbReference type="SUPFAM" id="SSF48264">
    <property type="entry name" value="Cytochrome P450"/>
    <property type="match status" value="1"/>
</dbReference>
<protein>
    <submittedName>
        <fullName evidence="13">Uncharacterized protein</fullName>
    </submittedName>
</protein>
<sequence length="188" mass="21614">MNGQRRLAHATKWERPSGSPLDSGHQVGHSEQWTGSRKVLYLARRHSDYIVYVVFFERLCRHIDVPTLGHLNQGVRTSMSHIRSRRCSPQHCCRLRGAMVLVQRRRQQHPPAPRRLLFLENIFDVPPTDTPVKYLEMSREYDVTMSIDLIGARIIVLNSLSAVMDLLEKRSSIYSDRSASCTFDVSLA</sequence>
<keyword evidence="5" id="KW-0812">Transmembrane</keyword>
<dbReference type="PANTHER" id="PTHR46300:SF5">
    <property type="entry name" value="CYTOCHROME P450"/>
    <property type="match status" value="1"/>
</dbReference>
<name>A0A8E2AM86_9APHY</name>
<proteinExistence type="inferred from homology"/>
<dbReference type="OrthoDB" id="2802867at2759"/>
<evidence type="ECO:0000256" key="12">
    <source>
        <dbReference type="SAM" id="MobiDB-lite"/>
    </source>
</evidence>
<accession>A0A8E2AM86</accession>
<organism evidence="13 14">
    <name type="scientific">Obba rivulosa</name>
    <dbReference type="NCBI Taxonomy" id="1052685"/>
    <lineage>
        <taxon>Eukaryota</taxon>
        <taxon>Fungi</taxon>
        <taxon>Dikarya</taxon>
        <taxon>Basidiomycota</taxon>
        <taxon>Agaricomycotina</taxon>
        <taxon>Agaricomycetes</taxon>
        <taxon>Polyporales</taxon>
        <taxon>Gelatoporiaceae</taxon>
        <taxon>Obba</taxon>
    </lineage>
</organism>
<evidence type="ECO:0000256" key="1">
    <source>
        <dbReference type="ARBA" id="ARBA00001971"/>
    </source>
</evidence>
<dbReference type="GO" id="GO:0016705">
    <property type="term" value="F:oxidoreductase activity, acting on paired donors, with incorporation or reduction of molecular oxygen"/>
    <property type="evidence" value="ECO:0007669"/>
    <property type="project" value="InterPro"/>
</dbReference>
<evidence type="ECO:0000256" key="2">
    <source>
        <dbReference type="ARBA" id="ARBA00004370"/>
    </source>
</evidence>
<evidence type="ECO:0000256" key="6">
    <source>
        <dbReference type="ARBA" id="ARBA00022723"/>
    </source>
</evidence>
<dbReference type="InterPro" id="IPR050364">
    <property type="entry name" value="Cytochrome_P450_fung"/>
</dbReference>
<keyword evidence="14" id="KW-1185">Reference proteome</keyword>
<evidence type="ECO:0000313" key="14">
    <source>
        <dbReference type="Proteomes" id="UP000250043"/>
    </source>
</evidence>
<evidence type="ECO:0000256" key="9">
    <source>
        <dbReference type="ARBA" id="ARBA00023004"/>
    </source>
</evidence>
<evidence type="ECO:0000256" key="11">
    <source>
        <dbReference type="ARBA" id="ARBA00023136"/>
    </source>
</evidence>
<keyword evidence="11" id="KW-0472">Membrane</keyword>
<dbReference type="PANTHER" id="PTHR46300">
    <property type="entry name" value="P450, PUTATIVE (EUROFUNG)-RELATED-RELATED"/>
    <property type="match status" value="1"/>
</dbReference>
<keyword evidence="6" id="KW-0479">Metal-binding</keyword>
<comment type="similarity">
    <text evidence="3">Belongs to the cytochrome P450 family.</text>
</comment>
<evidence type="ECO:0000256" key="7">
    <source>
        <dbReference type="ARBA" id="ARBA00022989"/>
    </source>
</evidence>
<gene>
    <name evidence="13" type="ORF">OBBRIDRAFT_397373</name>
</gene>
<dbReference type="GO" id="GO:0004497">
    <property type="term" value="F:monooxygenase activity"/>
    <property type="evidence" value="ECO:0007669"/>
    <property type="project" value="UniProtKB-KW"/>
</dbReference>
<comment type="cofactor">
    <cofactor evidence="1">
        <name>heme</name>
        <dbReference type="ChEBI" id="CHEBI:30413"/>
    </cofactor>
</comment>
<dbReference type="InterPro" id="IPR036396">
    <property type="entry name" value="Cyt_P450_sf"/>
</dbReference>
<dbReference type="EMBL" id="KV722661">
    <property type="protein sequence ID" value="OCH84542.1"/>
    <property type="molecule type" value="Genomic_DNA"/>
</dbReference>